<dbReference type="KEGG" id="mmes:MMSR116_28930"/>
<reference evidence="2 3" key="2">
    <citation type="journal article" date="2013" name="Genome Announc.">
        <title>Draft Genome Sequence of Methylobacterium mesophilicum Strain SR1.6/6, Isolated from Citrus sinensis.</title>
        <authorList>
            <person name="Marinho Almeida D."/>
            <person name="Dini-Andreote F."/>
            <person name="Camargo Neves A.A."/>
            <person name="Juca Ramos R.T."/>
            <person name="Andreote F.D."/>
            <person name="Carneiro A.R."/>
            <person name="Oliveira de Souza Lima A."/>
            <person name="Caracciolo Gomes de Sa P.H."/>
            <person name="Ribeiro Barbosa M.S."/>
            <person name="Araujo W.L."/>
            <person name="Silva A."/>
        </authorList>
    </citation>
    <scope>NUCLEOTIDE SEQUENCE [LARGE SCALE GENOMIC DNA]</scope>
    <source>
        <strain evidence="2 3">SR1.6/6</strain>
    </source>
</reference>
<dbReference type="EMBL" id="CP043538">
    <property type="protein sequence ID" value="QGY05468.1"/>
    <property type="molecule type" value="Genomic_DNA"/>
</dbReference>
<protein>
    <submittedName>
        <fullName evidence="2">VOC family protein</fullName>
    </submittedName>
</protein>
<dbReference type="InterPro" id="IPR029068">
    <property type="entry name" value="Glyas_Bleomycin-R_OHBP_Dase"/>
</dbReference>
<evidence type="ECO:0000313" key="3">
    <source>
        <dbReference type="Proteomes" id="UP000012488"/>
    </source>
</evidence>
<evidence type="ECO:0000313" key="2">
    <source>
        <dbReference type="EMBL" id="QGY05468.1"/>
    </source>
</evidence>
<proteinExistence type="predicted"/>
<reference evidence="2 3" key="1">
    <citation type="journal article" date="2012" name="Genet. Mol. Biol.">
        <title>Analysis of 16S rRNA and mxaF genes revealing insights into Methylobacterium niche-specific plant association.</title>
        <authorList>
            <person name="Dourado M.N."/>
            <person name="Andreote F.D."/>
            <person name="Dini-Andreote F."/>
            <person name="Conti R."/>
            <person name="Araujo J.M."/>
            <person name="Araujo W.L."/>
        </authorList>
    </citation>
    <scope>NUCLEOTIDE SEQUENCE [LARGE SCALE GENOMIC DNA]</scope>
    <source>
        <strain evidence="2 3">SR1.6/6</strain>
    </source>
</reference>
<accession>A0A6B9FY16</accession>
<dbReference type="Gene3D" id="3.10.180.10">
    <property type="entry name" value="2,3-Dihydroxybiphenyl 1,2-Dioxygenase, domain 1"/>
    <property type="match status" value="1"/>
</dbReference>
<name>A0A6B9FY16_9HYPH</name>
<dbReference type="Pfam" id="PF13468">
    <property type="entry name" value="Glyoxalase_3"/>
    <property type="match status" value="1"/>
</dbReference>
<feature type="domain" description="Glyoxalase-like" evidence="1">
    <location>
        <begin position="4"/>
        <end position="182"/>
    </location>
</feature>
<evidence type="ECO:0000259" key="1">
    <source>
        <dbReference type="Pfam" id="PF13468"/>
    </source>
</evidence>
<gene>
    <name evidence="2" type="ORF">MMSR116_28930</name>
</gene>
<dbReference type="Proteomes" id="UP000012488">
    <property type="component" value="Chromosome"/>
</dbReference>
<dbReference type="InterPro" id="IPR025870">
    <property type="entry name" value="Glyoxalase-like_dom"/>
</dbReference>
<organism evidence="2 3">
    <name type="scientific">Methylobacterium mesophilicum SR1.6/6</name>
    <dbReference type="NCBI Taxonomy" id="908290"/>
    <lineage>
        <taxon>Bacteria</taxon>
        <taxon>Pseudomonadati</taxon>
        <taxon>Pseudomonadota</taxon>
        <taxon>Alphaproteobacteria</taxon>
        <taxon>Hyphomicrobiales</taxon>
        <taxon>Methylobacteriaceae</taxon>
        <taxon>Methylobacterium</taxon>
    </lineage>
</organism>
<dbReference type="AlphaFoldDB" id="A0A6B9FY16"/>
<dbReference type="RefSeq" id="WP_010684308.1">
    <property type="nucleotide sequence ID" value="NZ_CP043538.1"/>
</dbReference>
<dbReference type="OrthoDB" id="8451710at2"/>
<sequence>MLTLDHLAVVAPNLAEGVAHVRDCLGLSMPEGGRHREMGTRNHLLRLGAATFLEVIAVDPETPVPARARWFGLGDAAQVRADWDLGRRLRGFVARTDDLDGVLAAHGDLLGQAATMTRGALAWRFGVRPDGAWPADGAAPYVMDWGPRGSPAASMPDLGARLEAVVLTHPDPDAVAQLHAALGLADPPTIVDGPGPRWSARITTPSGTRTLT</sequence>